<name>A0A951Q7D9_9NOST</name>
<feature type="transmembrane region" description="Helical" evidence="1">
    <location>
        <begin position="100"/>
        <end position="122"/>
    </location>
</feature>
<dbReference type="AlphaFoldDB" id="A0A951Q7D9"/>
<comment type="caution">
    <text evidence="2">The sequence shown here is derived from an EMBL/GenBank/DDBJ whole genome shotgun (WGS) entry which is preliminary data.</text>
</comment>
<protein>
    <submittedName>
        <fullName evidence="2">Uncharacterized protein</fullName>
    </submittedName>
</protein>
<sequence>MDFLTWEKPELQDPFDSHSALSLDAARLDEEIAGIVSTRRFLNKSLTAMTGVLLVNGGVHLAAKLGLPALAAGTLGGILFGLFLVNALTKIRHSEGQPSIDSDFFLSLAQAASVGTALWLSFTEHREIGTAAKDGRERFLVEVRAYEVKPEPPSHDLLLTLAISLGGLLLMLGIVKSRAR</sequence>
<dbReference type="EMBL" id="JAHHHN010000052">
    <property type="protein sequence ID" value="MBW4565926.1"/>
    <property type="molecule type" value="Genomic_DNA"/>
</dbReference>
<reference evidence="2" key="1">
    <citation type="submission" date="2021-05" db="EMBL/GenBank/DDBJ databases">
        <authorList>
            <person name="Pietrasiak N."/>
            <person name="Ward R."/>
            <person name="Stajich J.E."/>
            <person name="Kurbessoian T."/>
        </authorList>
    </citation>
    <scope>NUCLEOTIDE SEQUENCE</scope>
    <source>
        <strain evidence="2">JT2-VF2</strain>
    </source>
</reference>
<keyword evidence="1" id="KW-1133">Transmembrane helix</keyword>
<evidence type="ECO:0000256" key="1">
    <source>
        <dbReference type="SAM" id="Phobius"/>
    </source>
</evidence>
<evidence type="ECO:0000313" key="3">
    <source>
        <dbReference type="Proteomes" id="UP000715781"/>
    </source>
</evidence>
<feature type="transmembrane region" description="Helical" evidence="1">
    <location>
        <begin position="69"/>
        <end position="88"/>
    </location>
</feature>
<organism evidence="2 3">
    <name type="scientific">Mojavia pulchra JT2-VF2</name>
    <dbReference type="NCBI Taxonomy" id="287848"/>
    <lineage>
        <taxon>Bacteria</taxon>
        <taxon>Bacillati</taxon>
        <taxon>Cyanobacteriota</taxon>
        <taxon>Cyanophyceae</taxon>
        <taxon>Nostocales</taxon>
        <taxon>Nostocaceae</taxon>
    </lineage>
</organism>
<proteinExistence type="predicted"/>
<reference evidence="2" key="2">
    <citation type="journal article" date="2022" name="Microbiol. Resour. Announc.">
        <title>Metagenome Sequencing to Explore Phylogenomics of Terrestrial Cyanobacteria.</title>
        <authorList>
            <person name="Ward R.D."/>
            <person name="Stajich J.E."/>
            <person name="Johansen J.R."/>
            <person name="Huntemann M."/>
            <person name="Clum A."/>
            <person name="Foster B."/>
            <person name="Foster B."/>
            <person name="Roux S."/>
            <person name="Palaniappan K."/>
            <person name="Varghese N."/>
            <person name="Mukherjee S."/>
            <person name="Reddy T.B.K."/>
            <person name="Daum C."/>
            <person name="Copeland A."/>
            <person name="Chen I.A."/>
            <person name="Ivanova N.N."/>
            <person name="Kyrpides N.C."/>
            <person name="Shapiro N."/>
            <person name="Eloe-Fadrosh E.A."/>
            <person name="Pietrasiak N."/>
        </authorList>
    </citation>
    <scope>NUCLEOTIDE SEQUENCE</scope>
    <source>
        <strain evidence="2">JT2-VF2</strain>
    </source>
</reference>
<gene>
    <name evidence="2" type="ORF">KME32_33565</name>
</gene>
<dbReference type="Proteomes" id="UP000715781">
    <property type="component" value="Unassembled WGS sequence"/>
</dbReference>
<keyword evidence="1" id="KW-0812">Transmembrane</keyword>
<feature type="transmembrane region" description="Helical" evidence="1">
    <location>
        <begin position="157"/>
        <end position="175"/>
    </location>
</feature>
<keyword evidence="1" id="KW-0472">Membrane</keyword>
<accession>A0A951Q7D9</accession>
<evidence type="ECO:0000313" key="2">
    <source>
        <dbReference type="EMBL" id="MBW4565926.1"/>
    </source>
</evidence>